<feature type="compositionally biased region" description="Polar residues" evidence="1">
    <location>
        <begin position="560"/>
        <end position="580"/>
    </location>
</feature>
<feature type="region of interest" description="Disordered" evidence="1">
    <location>
        <begin position="505"/>
        <end position="580"/>
    </location>
</feature>
<name>A0AAV3ALG2_PYXAD</name>
<feature type="compositionally biased region" description="Polar residues" evidence="1">
    <location>
        <begin position="374"/>
        <end position="400"/>
    </location>
</feature>
<evidence type="ECO:0000313" key="3">
    <source>
        <dbReference type="Proteomes" id="UP001181693"/>
    </source>
</evidence>
<dbReference type="Proteomes" id="UP001181693">
    <property type="component" value="Unassembled WGS sequence"/>
</dbReference>
<evidence type="ECO:0000313" key="2">
    <source>
        <dbReference type="EMBL" id="DBA32266.1"/>
    </source>
</evidence>
<proteinExistence type="predicted"/>
<dbReference type="PANTHER" id="PTHR16131">
    <property type="entry name" value="LIGAND-DEPENDENT NUCLEAR RECEPTOR-INTERACTING FACTOR 1"/>
    <property type="match status" value="1"/>
</dbReference>
<comment type="caution">
    <text evidence="2">The sequence shown here is derived from an EMBL/GenBank/DDBJ whole genome shotgun (WGS) entry which is preliminary data.</text>
</comment>
<dbReference type="GO" id="GO:0006355">
    <property type="term" value="P:regulation of DNA-templated transcription"/>
    <property type="evidence" value="ECO:0007669"/>
    <property type="project" value="InterPro"/>
</dbReference>
<dbReference type="AlphaFoldDB" id="A0AAV3ALG2"/>
<evidence type="ECO:0000256" key="1">
    <source>
        <dbReference type="SAM" id="MobiDB-lite"/>
    </source>
</evidence>
<dbReference type="PANTHER" id="PTHR16131:SF2">
    <property type="entry name" value="LIGAND-DEPENDENT NUCLEAR RECEPTOR-INTERACTING FACTOR 1"/>
    <property type="match status" value="1"/>
</dbReference>
<feature type="compositionally biased region" description="Polar residues" evidence="1">
    <location>
        <begin position="431"/>
        <end position="454"/>
    </location>
</feature>
<dbReference type="InterPro" id="IPR026191">
    <property type="entry name" value="LRIF1"/>
</dbReference>
<gene>
    <name evidence="2" type="ORF">GDO54_000070</name>
</gene>
<dbReference type="GO" id="GO:0042974">
    <property type="term" value="F:nuclear retinoic acid receptor binding"/>
    <property type="evidence" value="ECO:0007669"/>
    <property type="project" value="InterPro"/>
</dbReference>
<feature type="region of interest" description="Disordered" evidence="1">
    <location>
        <begin position="599"/>
        <end position="621"/>
    </location>
</feature>
<feature type="compositionally biased region" description="Basic and acidic residues" evidence="1">
    <location>
        <begin position="525"/>
        <end position="535"/>
    </location>
</feature>
<accession>A0AAV3ALG2</accession>
<reference evidence="2" key="1">
    <citation type="thesis" date="2020" institute="ProQuest LLC" country="789 East Eisenhower Parkway, Ann Arbor, MI, USA">
        <title>Comparative Genomics and Chromosome Evolution.</title>
        <authorList>
            <person name="Mudd A.B."/>
        </authorList>
    </citation>
    <scope>NUCLEOTIDE SEQUENCE</scope>
    <source>
        <strain evidence="2">1538</strain>
        <tissue evidence="2">Blood</tissue>
    </source>
</reference>
<evidence type="ECO:0008006" key="4">
    <source>
        <dbReference type="Google" id="ProtNLM"/>
    </source>
</evidence>
<feature type="region of interest" description="Disordered" evidence="1">
    <location>
        <begin position="366"/>
        <end position="400"/>
    </location>
</feature>
<dbReference type="Pfam" id="PF15741">
    <property type="entry name" value="LRIF1"/>
    <property type="match status" value="1"/>
</dbReference>
<sequence length="687" mass="74950">MSNFQKLVVTPTQEGFSNQCLTGCMYQVVQNPGVQERNVLQLIPVLNAKDNPVQVFPSSFMPNTPVLNVAQPVRLSLPSAVSNVTLPCPVNAQLVQQLGSANYIITTQKNPADASKTIRVDKKLPAHQNTTVFLEKPQLSLPSNSQTGPQSFIIMNTKPASVPLKTMPFFQPGQIPNTEVKSTPASSAPFSLQQRFLPPNTSINTPTIPSLIYVSPVNTVKTPPTSSNPNKSMTTIKQSSPILLPSVNPSTAVLQGPLKWIVQENKESKACIVPVKSTSDTTSQVLTVMPELKTEELHLPSSTGSNVTKMKGIMRNNKIYILAKQGTVLKSPVHIKQESSAAAPIHVEQGKDLANKVVEVVLSKNSLSSPNSKQTLNSDSSQFVHPNANSPAKSKTFTPSKASKDISEVIYIDDDDDEDVTASIQKPQNISNFLPKDTASSKLFTPSPSLSCSSHRTDDQAKDKKAEMTKSTDAPMTHISDQTLRAKFGLFKQEKIILSRIPVLHSKSKSDSGSPNKDMVVYSKSQDKRKSDCSETSKISKKRKSTDSFDPNMEVVTEDPSGNYSRLSSTTTLPGTSNIKHATTSGERLLSSMALTATNTGQENSSTSLLAQNSGPEAYTDPSQDSFYVEQVITGSINEASLPRQRFHIESSVYPDETTKDEKIQRLKAVLKEREQALEALRRQKWS</sequence>
<dbReference type="EMBL" id="DYDO01000001">
    <property type="protein sequence ID" value="DBA32266.1"/>
    <property type="molecule type" value="Genomic_DNA"/>
</dbReference>
<protein>
    <recommendedName>
        <fullName evidence="4">Ligand-dependent nuclear receptor-interacting factor 1</fullName>
    </recommendedName>
</protein>
<feature type="region of interest" description="Disordered" evidence="1">
    <location>
        <begin position="431"/>
        <end position="478"/>
    </location>
</feature>
<keyword evidence="3" id="KW-1185">Reference proteome</keyword>
<organism evidence="2 3">
    <name type="scientific">Pyxicephalus adspersus</name>
    <name type="common">African bullfrog</name>
    <dbReference type="NCBI Taxonomy" id="30357"/>
    <lineage>
        <taxon>Eukaryota</taxon>
        <taxon>Metazoa</taxon>
        <taxon>Chordata</taxon>
        <taxon>Craniata</taxon>
        <taxon>Vertebrata</taxon>
        <taxon>Euteleostomi</taxon>
        <taxon>Amphibia</taxon>
        <taxon>Batrachia</taxon>
        <taxon>Anura</taxon>
        <taxon>Neobatrachia</taxon>
        <taxon>Ranoidea</taxon>
        <taxon>Pyxicephalidae</taxon>
        <taxon>Pyxicephalinae</taxon>
        <taxon>Pyxicephalus</taxon>
    </lineage>
</organism>
<feature type="compositionally biased region" description="Basic and acidic residues" evidence="1">
    <location>
        <begin position="455"/>
        <end position="470"/>
    </location>
</feature>